<evidence type="ECO:0008006" key="4">
    <source>
        <dbReference type="Google" id="ProtNLM"/>
    </source>
</evidence>
<organism evidence="2 3">
    <name type="scientific">Leptothrix discophora</name>
    <dbReference type="NCBI Taxonomy" id="89"/>
    <lineage>
        <taxon>Bacteria</taxon>
        <taxon>Pseudomonadati</taxon>
        <taxon>Pseudomonadota</taxon>
        <taxon>Betaproteobacteria</taxon>
        <taxon>Burkholderiales</taxon>
        <taxon>Sphaerotilaceae</taxon>
        <taxon>Leptothrix</taxon>
    </lineage>
</organism>
<gene>
    <name evidence="2" type="ORF">Q8X39_01700</name>
</gene>
<evidence type="ECO:0000313" key="2">
    <source>
        <dbReference type="EMBL" id="MDP4299336.1"/>
    </source>
</evidence>
<sequence>MRTAATAATAATAVIGALLSLAACAAAGGDPVPDPNRSEAWTIRLPAAPPEAAVLRIRVSPAAPVGGTAPASLTVHASLYPADQPAQRTRLGSWSLHPPDVAATFVVRVPPALVEASRRTSAAGAGLVLQVDSPGLARVSVQAQWAGLPAR</sequence>
<feature type="chain" id="PRO_5046234571" description="Lipoprotein" evidence="1">
    <location>
        <begin position="26"/>
        <end position="151"/>
    </location>
</feature>
<dbReference type="PROSITE" id="PS51257">
    <property type="entry name" value="PROKAR_LIPOPROTEIN"/>
    <property type="match status" value="1"/>
</dbReference>
<keyword evidence="1" id="KW-0732">Signal</keyword>
<protein>
    <recommendedName>
        <fullName evidence="4">Lipoprotein</fullName>
    </recommendedName>
</protein>
<evidence type="ECO:0000313" key="3">
    <source>
        <dbReference type="Proteomes" id="UP001235760"/>
    </source>
</evidence>
<comment type="caution">
    <text evidence="2">The sequence shown here is derived from an EMBL/GenBank/DDBJ whole genome shotgun (WGS) entry which is preliminary data.</text>
</comment>
<keyword evidence="3" id="KW-1185">Reference proteome</keyword>
<accession>A0ABT9FYX5</accession>
<dbReference type="EMBL" id="JAUZEE010000001">
    <property type="protein sequence ID" value="MDP4299336.1"/>
    <property type="molecule type" value="Genomic_DNA"/>
</dbReference>
<evidence type="ECO:0000256" key="1">
    <source>
        <dbReference type="SAM" id="SignalP"/>
    </source>
</evidence>
<reference evidence="2 3" key="1">
    <citation type="submission" date="2023-08" db="EMBL/GenBank/DDBJ databases">
        <authorList>
            <person name="Roldan D.M."/>
            <person name="Menes R.J."/>
        </authorList>
    </citation>
    <scope>NUCLEOTIDE SEQUENCE [LARGE SCALE GENOMIC DNA]</scope>
    <source>
        <strain evidence="2 3">CCM 2812</strain>
    </source>
</reference>
<proteinExistence type="predicted"/>
<dbReference type="Proteomes" id="UP001235760">
    <property type="component" value="Unassembled WGS sequence"/>
</dbReference>
<feature type="signal peptide" evidence="1">
    <location>
        <begin position="1"/>
        <end position="25"/>
    </location>
</feature>
<name>A0ABT9FYX5_LEPDI</name>
<dbReference type="RefSeq" id="WP_305747895.1">
    <property type="nucleotide sequence ID" value="NZ_JAUZEE010000001.1"/>
</dbReference>